<dbReference type="STRING" id="492660.SAMN05192566_1989"/>
<proteinExistence type="predicted"/>
<dbReference type="Pfam" id="PF07681">
    <property type="entry name" value="DoxX"/>
    <property type="match status" value="1"/>
</dbReference>
<dbReference type="RefSeq" id="WP_091472006.1">
    <property type="nucleotide sequence ID" value="NZ_FNFX01000004.1"/>
</dbReference>
<gene>
    <name evidence="6" type="ORF">SAMN05192566_1989</name>
</gene>
<dbReference type="GO" id="GO:0016020">
    <property type="term" value="C:membrane"/>
    <property type="evidence" value="ECO:0007669"/>
    <property type="project" value="UniProtKB-SubCell"/>
</dbReference>
<reference evidence="7" key="1">
    <citation type="submission" date="2016-10" db="EMBL/GenBank/DDBJ databases">
        <authorList>
            <person name="Varghese N."/>
            <person name="Submissions S."/>
        </authorList>
    </citation>
    <scope>NUCLEOTIDE SEQUENCE [LARGE SCALE GENOMIC DNA]</scope>
    <source>
        <strain evidence="7">CBMB127</strain>
    </source>
</reference>
<name>A0A1G9DUG7_9PROT</name>
<keyword evidence="3 5" id="KW-1133">Transmembrane helix</keyword>
<evidence type="ECO:0000256" key="2">
    <source>
        <dbReference type="ARBA" id="ARBA00022692"/>
    </source>
</evidence>
<evidence type="ECO:0000313" key="7">
    <source>
        <dbReference type="Proteomes" id="UP000198629"/>
    </source>
</evidence>
<evidence type="ECO:0000256" key="5">
    <source>
        <dbReference type="SAM" id="Phobius"/>
    </source>
</evidence>
<evidence type="ECO:0000256" key="4">
    <source>
        <dbReference type="ARBA" id="ARBA00023136"/>
    </source>
</evidence>
<evidence type="ECO:0000256" key="3">
    <source>
        <dbReference type="ARBA" id="ARBA00022989"/>
    </source>
</evidence>
<feature type="transmembrane region" description="Helical" evidence="5">
    <location>
        <begin position="49"/>
        <end position="70"/>
    </location>
</feature>
<keyword evidence="4 5" id="KW-0472">Membrane</keyword>
<dbReference type="AlphaFoldDB" id="A0A1G9DUG7"/>
<feature type="transmembrane region" description="Helical" evidence="5">
    <location>
        <begin position="7"/>
        <end position="29"/>
    </location>
</feature>
<dbReference type="OrthoDB" id="8536861at2"/>
<dbReference type="EMBL" id="FNFX01000004">
    <property type="protein sequence ID" value="SDK67538.1"/>
    <property type="molecule type" value="Genomic_DNA"/>
</dbReference>
<organism evidence="6 7">
    <name type="scientific">Methylophilus rhizosphaerae</name>
    <dbReference type="NCBI Taxonomy" id="492660"/>
    <lineage>
        <taxon>Bacteria</taxon>
        <taxon>Pseudomonadati</taxon>
        <taxon>Pseudomonadota</taxon>
        <taxon>Betaproteobacteria</taxon>
        <taxon>Nitrosomonadales</taxon>
        <taxon>Methylophilaceae</taxon>
        <taxon>Methylophilus</taxon>
    </lineage>
</organism>
<feature type="transmembrane region" description="Helical" evidence="5">
    <location>
        <begin position="82"/>
        <end position="111"/>
    </location>
</feature>
<protein>
    <submittedName>
        <fullName evidence="6">Putative oxidoreductase</fullName>
    </submittedName>
</protein>
<keyword evidence="2 5" id="KW-0812">Transmembrane</keyword>
<accession>A0A1G9DUG7</accession>
<dbReference type="InterPro" id="IPR032808">
    <property type="entry name" value="DoxX"/>
</dbReference>
<comment type="subcellular location">
    <subcellularLocation>
        <location evidence="1">Membrane</location>
        <topology evidence="1">Multi-pass membrane protein</topology>
    </subcellularLocation>
</comment>
<dbReference type="Proteomes" id="UP000198629">
    <property type="component" value="Unassembled WGS sequence"/>
</dbReference>
<evidence type="ECO:0000313" key="6">
    <source>
        <dbReference type="EMBL" id="SDK67538.1"/>
    </source>
</evidence>
<keyword evidence="7" id="KW-1185">Reference proteome</keyword>
<sequence length="126" mass="13695">MCRLQTAAARILLALVFFGLVILKLMAIVSTPNGYLQYQMTLGQFGLPAVFAPLLIFIQLVFGFMLLIGYKTQLSARVLGALAGFMAIILSQASLDAFFAYMGIAGGMWLLSLHPQTGFSLDGRKQ</sequence>
<evidence type="ECO:0000256" key="1">
    <source>
        <dbReference type="ARBA" id="ARBA00004141"/>
    </source>
</evidence>